<organism evidence="1 2">
    <name type="scientific">Caerostris extrusa</name>
    <name type="common">Bark spider</name>
    <name type="synonym">Caerostris bankana</name>
    <dbReference type="NCBI Taxonomy" id="172846"/>
    <lineage>
        <taxon>Eukaryota</taxon>
        <taxon>Metazoa</taxon>
        <taxon>Ecdysozoa</taxon>
        <taxon>Arthropoda</taxon>
        <taxon>Chelicerata</taxon>
        <taxon>Arachnida</taxon>
        <taxon>Araneae</taxon>
        <taxon>Araneomorphae</taxon>
        <taxon>Entelegynae</taxon>
        <taxon>Araneoidea</taxon>
        <taxon>Araneidae</taxon>
        <taxon>Caerostris</taxon>
    </lineage>
</organism>
<comment type="caution">
    <text evidence="1">The sequence shown here is derived from an EMBL/GenBank/DDBJ whole genome shotgun (WGS) entry which is preliminary data.</text>
</comment>
<gene>
    <name evidence="1" type="ORF">CEXT_40241</name>
</gene>
<dbReference type="AlphaFoldDB" id="A0AAV4UP65"/>
<proteinExistence type="predicted"/>
<dbReference type="EMBL" id="BPLR01013210">
    <property type="protein sequence ID" value="GIY59510.1"/>
    <property type="molecule type" value="Genomic_DNA"/>
</dbReference>
<sequence>MEFKVPGKRNSGKLWLHCVAHRMVLFVKGGGKPTQSAISGQALWPICLVNNSAWEDVILSRFEWRGT</sequence>
<dbReference type="Proteomes" id="UP001054945">
    <property type="component" value="Unassembled WGS sequence"/>
</dbReference>
<keyword evidence="2" id="KW-1185">Reference proteome</keyword>
<name>A0AAV4UP65_CAEEX</name>
<evidence type="ECO:0000313" key="2">
    <source>
        <dbReference type="Proteomes" id="UP001054945"/>
    </source>
</evidence>
<reference evidence="1 2" key="1">
    <citation type="submission" date="2021-06" db="EMBL/GenBank/DDBJ databases">
        <title>Caerostris extrusa draft genome.</title>
        <authorList>
            <person name="Kono N."/>
            <person name="Arakawa K."/>
        </authorList>
    </citation>
    <scope>NUCLEOTIDE SEQUENCE [LARGE SCALE GENOMIC DNA]</scope>
</reference>
<protein>
    <recommendedName>
        <fullName evidence="3">Transposase</fullName>
    </recommendedName>
</protein>
<accession>A0AAV4UP65</accession>
<evidence type="ECO:0008006" key="3">
    <source>
        <dbReference type="Google" id="ProtNLM"/>
    </source>
</evidence>
<evidence type="ECO:0000313" key="1">
    <source>
        <dbReference type="EMBL" id="GIY59510.1"/>
    </source>
</evidence>